<evidence type="ECO:0008006" key="3">
    <source>
        <dbReference type="Google" id="ProtNLM"/>
    </source>
</evidence>
<dbReference type="EMBL" id="MAQE01000001">
    <property type="protein sequence ID" value="OBY54130.1"/>
    <property type="molecule type" value="Genomic_DNA"/>
</dbReference>
<evidence type="ECO:0000313" key="2">
    <source>
        <dbReference type="Proteomes" id="UP000092746"/>
    </source>
</evidence>
<dbReference type="RefSeq" id="WP_065294682.1">
    <property type="nucleotide sequence ID" value="NZ_CAUUMV010000001.1"/>
</dbReference>
<proteinExistence type="predicted"/>
<reference evidence="1 2" key="1">
    <citation type="submission" date="2016-06" db="EMBL/GenBank/DDBJ databases">
        <title>Simultaneous identification of Haemophilus influenzae and Haemophilus haemolyticus using TaqMan real-time PCR.</title>
        <authorList>
            <person name="Price E.P."/>
            <person name="Sarovich D.S."/>
            <person name="Harris T."/>
            <person name="Spargo J.C."/>
            <person name="Nosworthy E."/>
            <person name="Beissbarth J."/>
            <person name="Smith-Vaughan H."/>
        </authorList>
    </citation>
    <scope>NUCLEOTIDE SEQUENCE [LARGE SCALE GENOMIC DNA]</scope>
    <source>
        <strain evidence="1 2">ATCC 7901</strain>
    </source>
</reference>
<dbReference type="InterPro" id="IPR029058">
    <property type="entry name" value="AB_hydrolase_fold"/>
</dbReference>
<organism evidence="1 2">
    <name type="scientific">Aggregatibacter aphrophilus</name>
    <name type="common">Haemophilus aphrophilus</name>
    <dbReference type="NCBI Taxonomy" id="732"/>
    <lineage>
        <taxon>Bacteria</taxon>
        <taxon>Pseudomonadati</taxon>
        <taxon>Pseudomonadota</taxon>
        <taxon>Gammaproteobacteria</taxon>
        <taxon>Pasteurellales</taxon>
        <taxon>Pasteurellaceae</taxon>
        <taxon>Aggregatibacter</taxon>
    </lineage>
</organism>
<gene>
    <name evidence="1" type="ORF">BBB52_01390</name>
</gene>
<evidence type="ECO:0000313" key="1">
    <source>
        <dbReference type="EMBL" id="OBY54130.1"/>
    </source>
</evidence>
<accession>A0AAP7L4M8</accession>
<name>A0AAP7L4M8_AGGAP</name>
<dbReference type="InterPro" id="IPR010297">
    <property type="entry name" value="DUF900_hydrolase"/>
</dbReference>
<dbReference type="Gene3D" id="3.40.50.1820">
    <property type="entry name" value="alpha/beta hydrolase"/>
    <property type="match status" value="1"/>
</dbReference>
<comment type="caution">
    <text evidence="1">The sequence shown here is derived from an EMBL/GenBank/DDBJ whole genome shotgun (WGS) entry which is preliminary data.</text>
</comment>
<dbReference type="SUPFAM" id="SSF53474">
    <property type="entry name" value="alpha/beta-Hydrolases"/>
    <property type="match status" value="1"/>
</dbReference>
<dbReference type="AlphaFoldDB" id="A0AAP7L4M8"/>
<protein>
    <recommendedName>
        <fullName evidence="3">Alpha/beta hydrolase</fullName>
    </recommendedName>
</protein>
<dbReference type="Proteomes" id="UP000092746">
    <property type="component" value="Unassembled WGS sequence"/>
</dbReference>
<sequence>MAANNLNSSFEALSNKHTSEQNNTGTNSCKNVVIIHHKDTLGRNLPRGIVVNVYDSTGKVHQGVINRHGVSYHGIGTSNGNGANPQVTCGEIFWQLRRDSAIFIGENDKEVSDGEPVGSCSDDVKRHLSEKSENFVKGLSDGYVLIKAEADGTTVINDEPQFQLSNPLKIRSGWQNGNYECHIYATYLPPPMLLNLRFLQDCDKRIKERQLKEMIDQVRADGGATTLFVHGYNVPLGKTGRFPLYEETVPPGKVSANTPKSPYMRYINSDEMQAPWLHYGREDMLKLIKGNGLNADKLTYEERDRRFNGQAALSWFPNVEYYLNLAASGKDKLDKFVDWEKYSRIIGVTWSGSIESQLEFFQSEIYANESGRVLAKVLKKLIDEGVKINILTHSLGARVALSALNILGDFDGAYDEKIDNLIMWEPAVADNAFTNTYTRTMNPIAMEIFPFAHKVAQQITVLYSTEDGVVDGDKQWGDGEISGPFGGAYPKKYGKFFSLFTGGFKPLKEHFKTKHTRTIYAEYEKIGKMRQKFHCDRLGGDRDIEPQCFTIQSDRATIRRVIEAEAAALSVDGEISDKIYYLKPWSCFRRFKQDDPMQKEILNHIIDIMTYIVENHWQVDDVSIRPPLGARGDLYTIRGFDEDGKELSKKEKARYYDKFIHDKRNEGKIEFFPQTIKAPQSTSDKEKPYFISHSAMREWEYEWLGMRSKNKVFPTIYSESYRRWIMRVIQKNSKFGRY</sequence>
<dbReference type="Pfam" id="PF05990">
    <property type="entry name" value="DUF900"/>
    <property type="match status" value="1"/>
</dbReference>